<keyword evidence="4" id="KW-1185">Reference proteome</keyword>
<evidence type="ECO:0000313" key="3">
    <source>
        <dbReference type="EMBL" id="GAW83740.1"/>
    </source>
</evidence>
<feature type="region of interest" description="Disordered" evidence="1">
    <location>
        <begin position="53"/>
        <end position="168"/>
    </location>
</feature>
<reference evidence="4" key="1">
    <citation type="submission" date="2017-04" db="EMBL/GenBank/DDBJ databases">
        <title>Plasmodium gonderi genome.</title>
        <authorList>
            <person name="Arisue N."/>
            <person name="Honma H."/>
            <person name="Kawai S."/>
            <person name="Tougan T."/>
            <person name="Tanabe K."/>
            <person name="Horii T."/>
        </authorList>
    </citation>
    <scope>NUCLEOTIDE SEQUENCE [LARGE SCALE GENOMIC DNA]</scope>
    <source>
        <strain evidence="4">ATCC 30045</strain>
    </source>
</reference>
<proteinExistence type="predicted"/>
<dbReference type="EMBL" id="BDQF01000015">
    <property type="protein sequence ID" value="GAW83740.1"/>
    <property type="molecule type" value="Genomic_DNA"/>
</dbReference>
<dbReference type="InterPro" id="IPR002068">
    <property type="entry name" value="A-crystallin/Hsp20_dom"/>
</dbReference>
<name>A0A1Y1JNB1_PLAGO</name>
<dbReference type="InterPro" id="IPR008978">
    <property type="entry name" value="HSP20-like_chaperone"/>
</dbReference>
<dbReference type="AlphaFoldDB" id="A0A1Y1JNB1"/>
<dbReference type="RefSeq" id="XP_028546329.1">
    <property type="nucleotide sequence ID" value="XM_028690528.1"/>
</dbReference>
<feature type="domain" description="SHSP" evidence="2">
    <location>
        <begin position="236"/>
        <end position="300"/>
    </location>
</feature>
<feature type="compositionally biased region" description="Low complexity" evidence="1">
    <location>
        <begin position="137"/>
        <end position="155"/>
    </location>
</feature>
<evidence type="ECO:0000313" key="4">
    <source>
        <dbReference type="Proteomes" id="UP000195521"/>
    </source>
</evidence>
<dbReference type="SUPFAM" id="SSF49764">
    <property type="entry name" value="HSP20-like chaperones"/>
    <property type="match status" value="1"/>
</dbReference>
<organism evidence="3 4">
    <name type="scientific">Plasmodium gonderi</name>
    <dbReference type="NCBI Taxonomy" id="77519"/>
    <lineage>
        <taxon>Eukaryota</taxon>
        <taxon>Sar</taxon>
        <taxon>Alveolata</taxon>
        <taxon>Apicomplexa</taxon>
        <taxon>Aconoidasida</taxon>
        <taxon>Haemosporida</taxon>
        <taxon>Plasmodiidae</taxon>
        <taxon>Plasmodium</taxon>
        <taxon>Plasmodium (Plasmodium)</taxon>
    </lineage>
</organism>
<evidence type="ECO:0000259" key="2">
    <source>
        <dbReference type="Pfam" id="PF00011"/>
    </source>
</evidence>
<comment type="caution">
    <text evidence="3">The sequence shown here is derived from an EMBL/GenBank/DDBJ whole genome shotgun (WGS) entry which is preliminary data.</text>
</comment>
<dbReference type="Gene3D" id="2.60.40.790">
    <property type="match status" value="1"/>
</dbReference>
<dbReference type="CDD" id="cd06464">
    <property type="entry name" value="ACD_sHsps-like"/>
    <property type="match status" value="1"/>
</dbReference>
<dbReference type="GeneID" id="39750486"/>
<evidence type="ECO:0000256" key="1">
    <source>
        <dbReference type="SAM" id="MobiDB-lite"/>
    </source>
</evidence>
<protein>
    <recommendedName>
        <fullName evidence="2">SHSP domain-containing protein</fullName>
    </recommendedName>
</protein>
<sequence length="309" mass="35804">MENFEILKKHLNTEKVFYDFNCHELVLDKSFDHSLNEHFESDNISEEGKFVCADQDNDGKNEHSNINLREKNKQSERKAKWGDIFGRSNEQENPTMNRKMKKGKGGGGSIKIGNTSKERRSLSVSSNQKYEQENQKENSNNRSNNTNRNRGNTPNLKNHKEEGTETEAIPSTPIQLCMSKNGCINKRKEKIKKCDFIEEIKLQESSSEMHFIPPVDILYDNEKVIFFFFISGDLQNFNISTSNNYVTISGKKIPYDTHKCANYYSHEIKAGDFVRTYYFMKSIEQEKIRYEHKNGVVKIFIYLSGGAKS</sequence>
<accession>A0A1Y1JNB1</accession>
<dbReference type="OrthoDB" id="374555at2759"/>
<dbReference type="Pfam" id="PF00011">
    <property type="entry name" value="HSP20"/>
    <property type="match status" value="1"/>
</dbReference>
<dbReference type="Proteomes" id="UP000195521">
    <property type="component" value="Unassembled WGS sequence"/>
</dbReference>
<dbReference type="OMA" id="NTEKVFY"/>
<feature type="compositionally biased region" description="Basic and acidic residues" evidence="1">
    <location>
        <begin position="57"/>
        <end position="81"/>
    </location>
</feature>
<gene>
    <name evidence="3" type="ORF">PGO_145380</name>
</gene>